<dbReference type="Proteomes" id="UP000656077">
    <property type="component" value="Unassembled WGS sequence"/>
</dbReference>
<feature type="domain" description="HTH arsR-type" evidence="4">
    <location>
        <begin position="1"/>
        <end position="83"/>
    </location>
</feature>
<gene>
    <name evidence="5" type="ORF">GKZ28_21900</name>
</gene>
<dbReference type="Gene3D" id="1.10.10.10">
    <property type="entry name" value="Winged helix-like DNA-binding domain superfamily/Winged helix DNA-binding domain"/>
    <property type="match status" value="1"/>
</dbReference>
<dbReference type="GO" id="GO:0003677">
    <property type="term" value="F:DNA binding"/>
    <property type="evidence" value="ECO:0007669"/>
    <property type="project" value="UniProtKB-KW"/>
</dbReference>
<dbReference type="CDD" id="cd00090">
    <property type="entry name" value="HTH_ARSR"/>
    <property type="match status" value="1"/>
</dbReference>
<evidence type="ECO:0000256" key="3">
    <source>
        <dbReference type="ARBA" id="ARBA00023163"/>
    </source>
</evidence>
<dbReference type="AlphaFoldDB" id="A0A964RRE9"/>
<reference evidence="5" key="1">
    <citation type="submission" date="2019-12" db="EMBL/GenBank/DDBJ databases">
        <title>Microbes associate with the intestines of laboratory mice.</title>
        <authorList>
            <person name="Navarre W."/>
            <person name="Wong E."/>
        </authorList>
    </citation>
    <scope>NUCLEOTIDE SEQUENCE</scope>
    <source>
        <strain evidence="5">NM79_F5</strain>
    </source>
</reference>
<dbReference type="InterPro" id="IPR036388">
    <property type="entry name" value="WH-like_DNA-bd_sf"/>
</dbReference>
<dbReference type="InterPro" id="IPR051011">
    <property type="entry name" value="Metal_resp_trans_reg"/>
</dbReference>
<dbReference type="PANTHER" id="PTHR43132:SF6">
    <property type="entry name" value="HTH-TYPE TRANSCRIPTIONAL REPRESSOR CZRA"/>
    <property type="match status" value="1"/>
</dbReference>
<dbReference type="InterPro" id="IPR011991">
    <property type="entry name" value="ArsR-like_HTH"/>
</dbReference>
<sequence length="112" mass="13091">MKALSDETRVRILNLLMQSELCVGEMEYLLNINQSNASRHLSTLKNASLITYEKNAQWIFYSINKDILEKHPFIRILIDSELTKLDLYIKDREMLQEYKSSGKSCSDLKECN</sequence>
<dbReference type="GO" id="GO:0003700">
    <property type="term" value="F:DNA-binding transcription factor activity"/>
    <property type="evidence" value="ECO:0007669"/>
    <property type="project" value="InterPro"/>
</dbReference>
<name>A0A964RRE9_9CLOT</name>
<dbReference type="PANTHER" id="PTHR43132">
    <property type="entry name" value="ARSENICAL RESISTANCE OPERON REPRESSOR ARSR-RELATED"/>
    <property type="match status" value="1"/>
</dbReference>
<evidence type="ECO:0000259" key="4">
    <source>
        <dbReference type="PROSITE" id="PS50987"/>
    </source>
</evidence>
<evidence type="ECO:0000256" key="2">
    <source>
        <dbReference type="ARBA" id="ARBA00023125"/>
    </source>
</evidence>
<proteinExistence type="predicted"/>
<dbReference type="PRINTS" id="PR00778">
    <property type="entry name" value="HTHARSR"/>
</dbReference>
<comment type="caution">
    <text evidence="5">The sequence shown here is derived from an EMBL/GenBank/DDBJ whole genome shotgun (WGS) entry which is preliminary data.</text>
</comment>
<dbReference type="InterPro" id="IPR036390">
    <property type="entry name" value="WH_DNA-bd_sf"/>
</dbReference>
<evidence type="ECO:0000313" key="6">
    <source>
        <dbReference type="Proteomes" id="UP000656077"/>
    </source>
</evidence>
<keyword evidence="1" id="KW-0805">Transcription regulation</keyword>
<organism evidence="5 6">
    <name type="scientific">Clostridium chromiireducens</name>
    <dbReference type="NCBI Taxonomy" id="225345"/>
    <lineage>
        <taxon>Bacteria</taxon>
        <taxon>Bacillati</taxon>
        <taxon>Bacillota</taxon>
        <taxon>Clostridia</taxon>
        <taxon>Eubacteriales</taxon>
        <taxon>Clostridiaceae</taxon>
        <taxon>Clostridium</taxon>
    </lineage>
</organism>
<dbReference type="SUPFAM" id="SSF46785">
    <property type="entry name" value="Winged helix' DNA-binding domain"/>
    <property type="match status" value="1"/>
</dbReference>
<dbReference type="SMART" id="SM00418">
    <property type="entry name" value="HTH_ARSR"/>
    <property type="match status" value="1"/>
</dbReference>
<accession>A0A964RRE9</accession>
<evidence type="ECO:0000256" key="1">
    <source>
        <dbReference type="ARBA" id="ARBA00023015"/>
    </source>
</evidence>
<dbReference type="Pfam" id="PF01022">
    <property type="entry name" value="HTH_5"/>
    <property type="match status" value="1"/>
</dbReference>
<protein>
    <submittedName>
        <fullName evidence="5">Metalloregulator ArsR/SmtB family transcription factor</fullName>
    </submittedName>
</protein>
<evidence type="ECO:0000313" key="5">
    <source>
        <dbReference type="EMBL" id="MVX66333.1"/>
    </source>
</evidence>
<dbReference type="EMBL" id="WSRQ01000053">
    <property type="protein sequence ID" value="MVX66333.1"/>
    <property type="molecule type" value="Genomic_DNA"/>
</dbReference>
<dbReference type="PROSITE" id="PS50987">
    <property type="entry name" value="HTH_ARSR_2"/>
    <property type="match status" value="1"/>
</dbReference>
<keyword evidence="2" id="KW-0238">DNA-binding</keyword>
<keyword evidence="3" id="KW-0804">Transcription</keyword>
<dbReference type="NCBIfam" id="NF033788">
    <property type="entry name" value="HTH_metalloreg"/>
    <property type="match status" value="1"/>
</dbReference>
<dbReference type="InterPro" id="IPR001845">
    <property type="entry name" value="HTH_ArsR_DNA-bd_dom"/>
</dbReference>